<evidence type="ECO:0000256" key="7">
    <source>
        <dbReference type="ARBA" id="ARBA00023237"/>
    </source>
</evidence>
<keyword evidence="10" id="KW-1185">Reference proteome</keyword>
<keyword evidence="5" id="KW-0812">Transmembrane</keyword>
<evidence type="ECO:0000256" key="8">
    <source>
        <dbReference type="SAM" id="Coils"/>
    </source>
</evidence>
<evidence type="ECO:0000256" key="3">
    <source>
        <dbReference type="ARBA" id="ARBA00022448"/>
    </source>
</evidence>
<feature type="coiled-coil region" evidence="8">
    <location>
        <begin position="348"/>
        <end position="409"/>
    </location>
</feature>
<dbReference type="GO" id="GO:0015562">
    <property type="term" value="F:efflux transmembrane transporter activity"/>
    <property type="evidence" value="ECO:0007669"/>
    <property type="project" value="InterPro"/>
</dbReference>
<dbReference type="EMBL" id="FRBL01000003">
    <property type="protein sequence ID" value="SHL46457.1"/>
    <property type="molecule type" value="Genomic_DNA"/>
</dbReference>
<comment type="subcellular location">
    <subcellularLocation>
        <location evidence="1">Cell outer membrane</location>
    </subcellularLocation>
</comment>
<dbReference type="PANTHER" id="PTHR30026:SF23">
    <property type="entry name" value="TO APRF-PUTATIVE OUTER MEMBRANE EFFLUX PROTEIN OR SECRETED ALKALINE PHOSPHATASE-RELATED"/>
    <property type="match status" value="1"/>
</dbReference>
<evidence type="ECO:0000313" key="9">
    <source>
        <dbReference type="EMBL" id="SHL46457.1"/>
    </source>
</evidence>
<dbReference type="GO" id="GO:0015288">
    <property type="term" value="F:porin activity"/>
    <property type="evidence" value="ECO:0007669"/>
    <property type="project" value="TreeGrafter"/>
</dbReference>
<reference evidence="9 10" key="1">
    <citation type="submission" date="2016-11" db="EMBL/GenBank/DDBJ databases">
        <authorList>
            <person name="Jaros S."/>
            <person name="Januszkiewicz K."/>
            <person name="Wedrychowicz H."/>
        </authorList>
    </citation>
    <scope>NUCLEOTIDE SEQUENCE [LARGE SCALE GENOMIC DNA]</scope>
    <source>
        <strain evidence="9 10">DSM 27406</strain>
    </source>
</reference>
<evidence type="ECO:0000256" key="5">
    <source>
        <dbReference type="ARBA" id="ARBA00022692"/>
    </source>
</evidence>
<dbReference type="OrthoDB" id="1271612at2"/>
<accession>A0A1M7AUW7</accession>
<dbReference type="InterPro" id="IPR051906">
    <property type="entry name" value="TolC-like"/>
</dbReference>
<keyword evidence="7" id="KW-0998">Cell outer membrane</keyword>
<evidence type="ECO:0000256" key="4">
    <source>
        <dbReference type="ARBA" id="ARBA00022452"/>
    </source>
</evidence>
<evidence type="ECO:0000256" key="2">
    <source>
        <dbReference type="ARBA" id="ARBA00007613"/>
    </source>
</evidence>
<evidence type="ECO:0000313" key="10">
    <source>
        <dbReference type="Proteomes" id="UP000184420"/>
    </source>
</evidence>
<dbReference type="Pfam" id="PF02321">
    <property type="entry name" value="OEP"/>
    <property type="match status" value="2"/>
</dbReference>
<comment type="similarity">
    <text evidence="2">Belongs to the outer membrane factor (OMF) (TC 1.B.17) family.</text>
</comment>
<dbReference type="InterPro" id="IPR003423">
    <property type="entry name" value="OMP_efflux"/>
</dbReference>
<evidence type="ECO:0000256" key="6">
    <source>
        <dbReference type="ARBA" id="ARBA00023136"/>
    </source>
</evidence>
<gene>
    <name evidence="9" type="ORF">SAMN05444266_103417</name>
</gene>
<keyword evidence="4" id="KW-1134">Transmembrane beta strand</keyword>
<dbReference type="PANTHER" id="PTHR30026">
    <property type="entry name" value="OUTER MEMBRANE PROTEIN TOLC"/>
    <property type="match status" value="1"/>
</dbReference>
<evidence type="ECO:0000256" key="1">
    <source>
        <dbReference type="ARBA" id="ARBA00004442"/>
    </source>
</evidence>
<proteinExistence type="inferred from homology"/>
<dbReference type="GO" id="GO:0009279">
    <property type="term" value="C:cell outer membrane"/>
    <property type="evidence" value="ECO:0007669"/>
    <property type="project" value="UniProtKB-SubCell"/>
</dbReference>
<dbReference type="GO" id="GO:1990281">
    <property type="term" value="C:efflux pump complex"/>
    <property type="evidence" value="ECO:0007669"/>
    <property type="project" value="TreeGrafter"/>
</dbReference>
<name>A0A1M7AUW7_9BACT</name>
<dbReference type="Gene3D" id="1.20.1600.10">
    <property type="entry name" value="Outer membrane efflux proteins (OEP)"/>
    <property type="match status" value="1"/>
</dbReference>
<dbReference type="Proteomes" id="UP000184420">
    <property type="component" value="Unassembled WGS sequence"/>
</dbReference>
<protein>
    <submittedName>
        <fullName evidence="9">Outer membrane protein TolC</fullName>
    </submittedName>
</protein>
<keyword evidence="8" id="KW-0175">Coiled coil</keyword>
<keyword evidence="3" id="KW-0813">Transport</keyword>
<sequence length="455" mass="52359">MELCTFIANNMFTISNKMLAGVLLITLSVSMKAFSQDPEQKNTLTLSEVWKKTSAYNKQLQMKQLSVESAEARVKNAKTERLPEVSGGGMYARFSNFALYEDGILHAPTQIPIEKKGTYKVSGEAFLNLYNGGKITREIHAAETEAELAAEQKNLTEQELRYKAAAYYLEIYRNYQYEKVMLQDIAEREKELEEIRHLQQNGVVLKSDVLRAELRLSKQKMTLLEIRNSLKIAMQRLNIMMGDPDANIIRIANDTINPIPRERTYEDYLNDAYENSFEFKISEKETKLSELKLQQVKSNIMPKVGLFAEYGYSFPQILMYPYSFNLYGLGMAGVKASLPISQLYTNKHRKAEARINLERQEVEHADTKDRVREEVNTAYLRYTEALTRIRVAKENIAQAKENFRIVNNTYFNQLSLLTDLLDAETQLLQSRFDLTTAEVTAQLQYYQLLKATGNL</sequence>
<dbReference type="STRING" id="1419482.SAMN05444266_103417"/>
<dbReference type="SUPFAM" id="SSF56954">
    <property type="entry name" value="Outer membrane efflux proteins (OEP)"/>
    <property type="match status" value="1"/>
</dbReference>
<dbReference type="AlphaFoldDB" id="A0A1M7AUW7"/>
<organism evidence="9 10">
    <name type="scientific">Chitinophaga jiangningensis</name>
    <dbReference type="NCBI Taxonomy" id="1419482"/>
    <lineage>
        <taxon>Bacteria</taxon>
        <taxon>Pseudomonadati</taxon>
        <taxon>Bacteroidota</taxon>
        <taxon>Chitinophagia</taxon>
        <taxon>Chitinophagales</taxon>
        <taxon>Chitinophagaceae</taxon>
        <taxon>Chitinophaga</taxon>
    </lineage>
</organism>
<keyword evidence="6" id="KW-0472">Membrane</keyword>